<organism evidence="2 3">
    <name type="scientific">Salix viminalis</name>
    <name type="common">Common osier</name>
    <name type="synonym">Basket willow</name>
    <dbReference type="NCBI Taxonomy" id="40686"/>
    <lineage>
        <taxon>Eukaryota</taxon>
        <taxon>Viridiplantae</taxon>
        <taxon>Streptophyta</taxon>
        <taxon>Embryophyta</taxon>
        <taxon>Tracheophyta</taxon>
        <taxon>Spermatophyta</taxon>
        <taxon>Magnoliopsida</taxon>
        <taxon>eudicotyledons</taxon>
        <taxon>Gunneridae</taxon>
        <taxon>Pentapetalae</taxon>
        <taxon>rosids</taxon>
        <taxon>fabids</taxon>
        <taxon>Malpighiales</taxon>
        <taxon>Salicaceae</taxon>
        <taxon>Saliceae</taxon>
        <taxon>Salix</taxon>
    </lineage>
</organism>
<evidence type="ECO:0000313" key="2">
    <source>
        <dbReference type="EMBL" id="KAJ6670470.1"/>
    </source>
</evidence>
<reference evidence="2" key="1">
    <citation type="submission" date="2022-11" db="EMBL/GenBank/DDBJ databases">
        <authorList>
            <person name="Hyden B.L."/>
            <person name="Feng K."/>
            <person name="Yates T."/>
            <person name="Jawdy S."/>
            <person name="Smart L.B."/>
            <person name="Muchero W."/>
        </authorList>
    </citation>
    <scope>NUCLEOTIDE SEQUENCE</scope>
    <source>
        <tissue evidence="2">Shoot tip</tissue>
    </source>
</reference>
<dbReference type="Proteomes" id="UP001151529">
    <property type="component" value="Chromosome 9"/>
</dbReference>
<keyword evidence="3" id="KW-1185">Reference proteome</keyword>
<reference evidence="2" key="2">
    <citation type="journal article" date="2023" name="Int. J. Mol. Sci.">
        <title>De Novo Assembly and Annotation of 11 Diverse Shrub Willow (Salix) Genomes Reveals Novel Gene Organization in Sex-Linked Regions.</title>
        <authorList>
            <person name="Hyden B."/>
            <person name="Feng K."/>
            <person name="Yates T.B."/>
            <person name="Jawdy S."/>
            <person name="Cereghino C."/>
            <person name="Smart L.B."/>
            <person name="Muchero W."/>
        </authorList>
    </citation>
    <scope>NUCLEOTIDE SEQUENCE [LARGE SCALE GENOMIC DNA]</scope>
    <source>
        <tissue evidence="2">Shoot tip</tissue>
    </source>
</reference>
<dbReference type="EMBL" id="JAPFFL010000019">
    <property type="protein sequence ID" value="KAJ6670470.1"/>
    <property type="molecule type" value="Genomic_DNA"/>
</dbReference>
<accession>A0A9Q0SB58</accession>
<dbReference type="AlphaFoldDB" id="A0A9Q0SB58"/>
<feature type="region of interest" description="Disordered" evidence="1">
    <location>
        <begin position="1"/>
        <end position="53"/>
    </location>
</feature>
<comment type="caution">
    <text evidence="2">The sequence shown here is derived from an EMBL/GenBank/DDBJ whole genome shotgun (WGS) entry which is preliminary data.</text>
</comment>
<feature type="region of interest" description="Disordered" evidence="1">
    <location>
        <begin position="142"/>
        <end position="162"/>
    </location>
</feature>
<protein>
    <submittedName>
        <fullName evidence="2">Uncharacterized protein</fullName>
    </submittedName>
</protein>
<evidence type="ECO:0000256" key="1">
    <source>
        <dbReference type="SAM" id="MobiDB-lite"/>
    </source>
</evidence>
<name>A0A9Q0SB58_SALVM</name>
<feature type="compositionally biased region" description="Polar residues" evidence="1">
    <location>
        <begin position="1"/>
        <end position="32"/>
    </location>
</feature>
<sequence length="191" mass="21141">MTLTSQPNHDNSSNLANLHAQPQHTTQASRQCQLRKWQHPRHSNTPNEPNKRECKVGLDYRETEAHVVGQDLVLEESRGSPLSTIPTEQRVESFANDLNIVSGRVTLLPRSIDIHPYASLIRPPEPLQEHSITEARTPRIGHTRSEGRVVHKSGSPNNSSSVGCTTIKHATCDSTLRPINLTMEGGSRGVL</sequence>
<proteinExistence type="predicted"/>
<gene>
    <name evidence="2" type="ORF">OIU85_014357</name>
</gene>
<evidence type="ECO:0000313" key="3">
    <source>
        <dbReference type="Proteomes" id="UP001151529"/>
    </source>
</evidence>